<name>A0ABU2A0I7_9CORY</name>
<evidence type="ECO:0000256" key="3">
    <source>
        <dbReference type="SAM" id="MobiDB-lite"/>
    </source>
</evidence>
<feature type="region of interest" description="Disordered" evidence="3">
    <location>
        <begin position="241"/>
        <end position="286"/>
    </location>
</feature>
<comment type="similarity">
    <text evidence="1">Belongs to the PspA/Vipp/IM30 family.</text>
</comment>
<evidence type="ECO:0000313" key="4">
    <source>
        <dbReference type="EMBL" id="MDR7330515.1"/>
    </source>
</evidence>
<evidence type="ECO:0000256" key="1">
    <source>
        <dbReference type="ARBA" id="ARBA00043985"/>
    </source>
</evidence>
<feature type="coiled-coil region" evidence="2">
    <location>
        <begin position="27"/>
        <end position="171"/>
    </location>
</feature>
<dbReference type="EMBL" id="JAVDXZ010000001">
    <property type="protein sequence ID" value="MDR7330515.1"/>
    <property type="molecule type" value="Genomic_DNA"/>
</dbReference>
<evidence type="ECO:0000256" key="2">
    <source>
        <dbReference type="SAM" id="Coils"/>
    </source>
</evidence>
<keyword evidence="2" id="KW-0175">Coiled coil</keyword>
<keyword evidence="5" id="KW-1185">Reference proteome</keyword>
<gene>
    <name evidence="4" type="ORF">J2S39_002191</name>
</gene>
<dbReference type="Proteomes" id="UP001180840">
    <property type="component" value="Unassembled WGS sequence"/>
</dbReference>
<protein>
    <submittedName>
        <fullName evidence="4">Phage shock protein A</fullName>
    </submittedName>
</protein>
<evidence type="ECO:0000313" key="5">
    <source>
        <dbReference type="Proteomes" id="UP001180840"/>
    </source>
</evidence>
<sequence length="286" mass="30987">MANPFSKGWKYLMASFDQKIDENADPKVQIQQAVEGAKKQHQEITKQAAAVLGNKRQLEMQMDRLVKSQADYQNRARQALSLADKAAAEGDQVKAAEFNNAAEVLASQLVAAEQELEQTRTLHAQAVQASEQAQEQQRQSEARLQQQLAEVDKLLAQADQAEMQKKSSEAMASIDTSMAPSENVPTLDSVRDKIERRYADALGQQELLGNTVNDRMAEVAAAGTDMKASARLDEIRAAMNADKAGELTDGKADAAIESGEKADTGDVQDAEVEGEAGAKDAKKDAK</sequence>
<dbReference type="Pfam" id="PF04012">
    <property type="entry name" value="PspA_IM30"/>
    <property type="match status" value="1"/>
</dbReference>
<comment type="caution">
    <text evidence="4">The sequence shown here is derived from an EMBL/GenBank/DDBJ whole genome shotgun (WGS) entry which is preliminary data.</text>
</comment>
<organism evidence="4 5">
    <name type="scientific">Corynebacterium guangdongense</name>
    <dbReference type="NCBI Taxonomy" id="1783348"/>
    <lineage>
        <taxon>Bacteria</taxon>
        <taxon>Bacillati</taxon>
        <taxon>Actinomycetota</taxon>
        <taxon>Actinomycetes</taxon>
        <taxon>Mycobacteriales</taxon>
        <taxon>Corynebacteriaceae</taxon>
        <taxon>Corynebacterium</taxon>
    </lineage>
</organism>
<reference evidence="4" key="1">
    <citation type="submission" date="2023-07" db="EMBL/GenBank/DDBJ databases">
        <title>Sequencing the genomes of 1000 actinobacteria strains.</title>
        <authorList>
            <person name="Klenk H.-P."/>
        </authorList>
    </citation>
    <scope>NUCLEOTIDE SEQUENCE</scope>
    <source>
        <strain evidence="4">DSM 107476</strain>
    </source>
</reference>
<dbReference type="RefSeq" id="WP_290196275.1">
    <property type="nucleotide sequence ID" value="NZ_CP047654.1"/>
</dbReference>
<proteinExistence type="inferred from homology"/>
<feature type="compositionally biased region" description="Basic and acidic residues" evidence="3">
    <location>
        <begin position="276"/>
        <end position="286"/>
    </location>
</feature>
<accession>A0ABU2A0I7</accession>
<dbReference type="InterPro" id="IPR007157">
    <property type="entry name" value="PspA_VIPP1"/>
</dbReference>
<feature type="compositionally biased region" description="Basic and acidic residues" evidence="3">
    <location>
        <begin position="243"/>
        <end position="264"/>
    </location>
</feature>